<evidence type="ECO:0000313" key="8">
    <source>
        <dbReference type="Proteomes" id="UP000194127"/>
    </source>
</evidence>
<proteinExistence type="inferred from homology"/>
<dbReference type="GeneID" id="36323384"/>
<comment type="similarity">
    <text evidence="1">Belongs to the paxM FAD-dependent monooxygenase family.</text>
</comment>
<dbReference type="EMBL" id="KZ110592">
    <property type="protein sequence ID" value="OSX66614.1"/>
    <property type="molecule type" value="Genomic_DNA"/>
</dbReference>
<dbReference type="GO" id="GO:0004497">
    <property type="term" value="F:monooxygenase activity"/>
    <property type="evidence" value="ECO:0007669"/>
    <property type="project" value="UniProtKB-KW"/>
</dbReference>
<dbReference type="RefSeq" id="XP_024343408.1">
    <property type="nucleotide sequence ID" value="XM_024478434.1"/>
</dbReference>
<keyword evidence="5" id="KW-0503">Monooxygenase</keyword>
<dbReference type="PANTHER" id="PTHR13789">
    <property type="entry name" value="MONOOXYGENASE"/>
    <property type="match status" value="1"/>
</dbReference>
<dbReference type="Proteomes" id="UP000194127">
    <property type="component" value="Unassembled WGS sequence"/>
</dbReference>
<evidence type="ECO:0000256" key="2">
    <source>
        <dbReference type="ARBA" id="ARBA00022630"/>
    </source>
</evidence>
<evidence type="ECO:0000256" key="4">
    <source>
        <dbReference type="ARBA" id="ARBA00023002"/>
    </source>
</evidence>
<dbReference type="InterPro" id="IPR036188">
    <property type="entry name" value="FAD/NAD-bd_sf"/>
</dbReference>
<feature type="domain" description="FAD-binding" evidence="6">
    <location>
        <begin position="46"/>
        <end position="197"/>
    </location>
</feature>
<dbReference type="OrthoDB" id="420606at2759"/>
<protein>
    <recommendedName>
        <fullName evidence="6">FAD-binding domain-containing protein</fullName>
    </recommendedName>
</protein>
<gene>
    <name evidence="7" type="ORF">POSPLADRAFT_1043992</name>
</gene>
<dbReference type="InterPro" id="IPR002938">
    <property type="entry name" value="FAD-bd"/>
</dbReference>
<keyword evidence="3" id="KW-0274">FAD</keyword>
<keyword evidence="2" id="KW-0285">Flavoprotein</keyword>
<keyword evidence="8" id="KW-1185">Reference proteome</keyword>
<dbReference type="SUPFAM" id="SSF51905">
    <property type="entry name" value="FAD/NAD(P)-binding domain"/>
    <property type="match status" value="1"/>
</dbReference>
<name>A0A1X6NDG9_9APHY</name>
<evidence type="ECO:0000256" key="3">
    <source>
        <dbReference type="ARBA" id="ARBA00022827"/>
    </source>
</evidence>
<dbReference type="AlphaFoldDB" id="A0A1X6NDG9"/>
<dbReference type="PANTHER" id="PTHR13789:SF309">
    <property type="entry name" value="PUTATIVE (AFU_ORTHOLOGUE AFUA_6G14510)-RELATED"/>
    <property type="match status" value="1"/>
</dbReference>
<dbReference type="GO" id="GO:0071949">
    <property type="term" value="F:FAD binding"/>
    <property type="evidence" value="ECO:0007669"/>
    <property type="project" value="InterPro"/>
</dbReference>
<keyword evidence="4" id="KW-0560">Oxidoreductase</keyword>
<sequence length="401" mass="44630">MIGRSGNNVAARRRLGPNVTKILYRWGFEEKLKACAVVSQYTQFMRYMRKFLYDAAVEHGTTVRTNAQAVEVKVRRERPSVILASGEEISADCIVGADGAVDSLCRKVILGGPEHEVFKNVMMFNLVIAASSMQSDPELAKLLKGKEEGTVYVWYGDSYGVTGFMTQSQSENEFSLHIYAPREEGDEQAKRAEGSAKLMKALTGCEPRHVLLSVRLRIYLTSILSLRKLAERAHTVIAVPVSGKAHMQEWTHPDGPVLIVGDAAHPITAGNMYAMGLAAEDGMMLGRLFHHLHRKDQIQSFLAALSTKRMERIAKVNQVQRVNPLAMALPAGVEQARYLKTTVEHMDNAMAVVFLEEAIRTIFSYDPEDEADDWWVEWGLLQDRAARTVPSSAAITVDIHT</sequence>
<dbReference type="STRING" id="670580.A0A1X6NDG9"/>
<dbReference type="Gene3D" id="3.50.50.60">
    <property type="entry name" value="FAD/NAD(P)-binding domain"/>
    <property type="match status" value="1"/>
</dbReference>
<evidence type="ECO:0000256" key="5">
    <source>
        <dbReference type="ARBA" id="ARBA00023033"/>
    </source>
</evidence>
<dbReference type="Pfam" id="PF01494">
    <property type="entry name" value="FAD_binding_3"/>
    <property type="match status" value="1"/>
</dbReference>
<dbReference type="InterPro" id="IPR050493">
    <property type="entry name" value="FAD-dep_Monooxygenase_BioMet"/>
</dbReference>
<reference evidence="7 8" key="1">
    <citation type="submission" date="2017-04" db="EMBL/GenBank/DDBJ databases">
        <title>Genome Sequence of the Model Brown-Rot Fungus Postia placenta SB12.</title>
        <authorList>
            <consortium name="DOE Joint Genome Institute"/>
            <person name="Gaskell J."/>
            <person name="Kersten P."/>
            <person name="Larrondo L.F."/>
            <person name="Canessa P."/>
            <person name="Martinez D."/>
            <person name="Hibbett D."/>
            <person name="Schmoll M."/>
            <person name="Kubicek C.P."/>
            <person name="Martinez A.T."/>
            <person name="Yadav J."/>
            <person name="Master E."/>
            <person name="Magnuson J.K."/>
            <person name="James T."/>
            <person name="Yaver D."/>
            <person name="Berka R."/>
            <person name="Labutti K."/>
            <person name="Lipzen A."/>
            <person name="Aerts A."/>
            <person name="Barry K."/>
            <person name="Henrissat B."/>
            <person name="Blanchette R."/>
            <person name="Grigoriev I."/>
            <person name="Cullen D."/>
        </authorList>
    </citation>
    <scope>NUCLEOTIDE SEQUENCE [LARGE SCALE GENOMIC DNA]</scope>
    <source>
        <strain evidence="7 8">MAD-698-R-SB12</strain>
    </source>
</reference>
<organism evidence="7 8">
    <name type="scientific">Postia placenta MAD-698-R-SB12</name>
    <dbReference type="NCBI Taxonomy" id="670580"/>
    <lineage>
        <taxon>Eukaryota</taxon>
        <taxon>Fungi</taxon>
        <taxon>Dikarya</taxon>
        <taxon>Basidiomycota</taxon>
        <taxon>Agaricomycotina</taxon>
        <taxon>Agaricomycetes</taxon>
        <taxon>Polyporales</taxon>
        <taxon>Adustoporiaceae</taxon>
        <taxon>Rhodonia</taxon>
    </lineage>
</organism>
<accession>A0A1X6NDG9</accession>
<evidence type="ECO:0000313" key="7">
    <source>
        <dbReference type="EMBL" id="OSX66614.1"/>
    </source>
</evidence>
<evidence type="ECO:0000256" key="1">
    <source>
        <dbReference type="ARBA" id="ARBA00007992"/>
    </source>
</evidence>
<evidence type="ECO:0000259" key="6">
    <source>
        <dbReference type="Pfam" id="PF01494"/>
    </source>
</evidence>